<dbReference type="SUPFAM" id="SSF54631">
    <property type="entry name" value="CBS-domain pair"/>
    <property type="match status" value="1"/>
</dbReference>
<evidence type="ECO:0000256" key="8">
    <source>
        <dbReference type="PROSITE-ProRule" id="PRU01193"/>
    </source>
</evidence>
<protein>
    <submittedName>
        <fullName evidence="12">CNNM domain-containing protein</fullName>
    </submittedName>
</protein>
<keyword evidence="13" id="KW-1185">Reference proteome</keyword>
<evidence type="ECO:0000256" key="1">
    <source>
        <dbReference type="ARBA" id="ARBA00004141"/>
    </source>
</evidence>
<evidence type="ECO:0000313" key="13">
    <source>
        <dbReference type="Proteomes" id="UP001447008"/>
    </source>
</evidence>
<accession>A0ABU9MWN0</accession>
<evidence type="ECO:0000256" key="2">
    <source>
        <dbReference type="ARBA" id="ARBA00022692"/>
    </source>
</evidence>
<keyword evidence="5 7" id="KW-0129">CBS domain</keyword>
<evidence type="ECO:0000313" key="12">
    <source>
        <dbReference type="EMBL" id="MEM0514358.1"/>
    </source>
</evidence>
<dbReference type="PANTHER" id="PTHR22777:SF4">
    <property type="entry name" value="UPF0053 PROTEIN SLL1254"/>
    <property type="match status" value="1"/>
</dbReference>
<dbReference type="InterPro" id="IPR044751">
    <property type="entry name" value="Ion_transp-like_CBS"/>
</dbReference>
<evidence type="ECO:0000256" key="9">
    <source>
        <dbReference type="SAM" id="Phobius"/>
    </source>
</evidence>
<gene>
    <name evidence="12" type="ORF">WCN91_02710</name>
</gene>
<feature type="domain" description="CBS" evidence="10">
    <location>
        <begin position="197"/>
        <end position="255"/>
    </location>
</feature>
<dbReference type="Gene3D" id="3.10.580.10">
    <property type="entry name" value="CBS-domain"/>
    <property type="match status" value="1"/>
</dbReference>
<feature type="transmembrane region" description="Helical" evidence="9">
    <location>
        <begin position="119"/>
        <end position="139"/>
    </location>
</feature>
<evidence type="ECO:0000259" key="10">
    <source>
        <dbReference type="PROSITE" id="PS51371"/>
    </source>
</evidence>
<dbReference type="InterPro" id="IPR002550">
    <property type="entry name" value="CNNM"/>
</dbReference>
<proteinExistence type="predicted"/>
<reference evidence="12 13" key="1">
    <citation type="submission" date="2024-03" db="EMBL/GenBank/DDBJ databases">
        <title>Pseudoalteromonas qingdaonensis sp. nov., isolated from the intestines of marine benthic organisms.</title>
        <authorList>
            <person name="Lin X."/>
            <person name="Fang S."/>
            <person name="Hu X."/>
        </authorList>
    </citation>
    <scope>NUCLEOTIDE SEQUENCE [LARGE SCALE GENOMIC DNA]</scope>
    <source>
        <strain evidence="12 13">YIC-827</strain>
    </source>
</reference>
<dbReference type="InterPro" id="IPR000644">
    <property type="entry name" value="CBS_dom"/>
</dbReference>
<dbReference type="PROSITE" id="PS51846">
    <property type="entry name" value="CNNM"/>
    <property type="match status" value="1"/>
</dbReference>
<name>A0ABU9MWN0_9GAMM</name>
<feature type="transmembrane region" description="Helical" evidence="9">
    <location>
        <begin position="87"/>
        <end position="107"/>
    </location>
</feature>
<dbReference type="CDD" id="cd04590">
    <property type="entry name" value="CBS_pair_CorC_HlyC_assoc"/>
    <property type="match status" value="1"/>
</dbReference>
<dbReference type="Proteomes" id="UP001447008">
    <property type="component" value="Unassembled WGS sequence"/>
</dbReference>
<evidence type="ECO:0000256" key="7">
    <source>
        <dbReference type="PROSITE-ProRule" id="PRU00703"/>
    </source>
</evidence>
<keyword evidence="2 8" id="KW-0812">Transmembrane</keyword>
<dbReference type="PROSITE" id="PS51371">
    <property type="entry name" value="CBS"/>
    <property type="match status" value="2"/>
</dbReference>
<evidence type="ECO:0000256" key="5">
    <source>
        <dbReference type="ARBA" id="ARBA00023122"/>
    </source>
</evidence>
<dbReference type="InterPro" id="IPR046342">
    <property type="entry name" value="CBS_dom_sf"/>
</dbReference>
<keyword evidence="4 8" id="KW-1133">Transmembrane helix</keyword>
<evidence type="ECO:0000256" key="6">
    <source>
        <dbReference type="ARBA" id="ARBA00023136"/>
    </source>
</evidence>
<dbReference type="RefSeq" id="WP_342676039.1">
    <property type="nucleotide sequence ID" value="NZ_JBCGCU010000002.1"/>
</dbReference>
<keyword evidence="3" id="KW-0677">Repeat</keyword>
<dbReference type="Pfam" id="PF00571">
    <property type="entry name" value="CBS"/>
    <property type="match status" value="2"/>
</dbReference>
<feature type="domain" description="CBS" evidence="10">
    <location>
        <begin position="257"/>
        <end position="315"/>
    </location>
</feature>
<sequence length="342" mass="38285">MLLLIAFAVLSIAVSFLCSILEAALLSITPSYIAKQKLENPLRYQALKKLKDRIDQPLAAILTLNTVAHTVGAAGVGAQVTVVFGNGYLGIASAVMTILILLLSEIIPKTIGALFWRQLAVVLPPILNVLIWILKPFIWISDKITRLLGGSASEEDLRSEIKALSSLGTELGSVDETEHRAISNILDLHTIKVHEVMTPRIVCETLKPDLPLDDIRDKVLKSQFTRFPILDKDEAPHGMLFKSDLIMVGDKEYAIDFARPAKVVSNNTSLKHLLTQLIAEQHHMCLVYDEYGSWQGLITMEDIIETIIGRSIVDETDQIANMRRYARRRWQKQKKSQRKSQE</sequence>
<dbReference type="EMBL" id="JBCGCU010000002">
    <property type="protein sequence ID" value="MEM0514358.1"/>
    <property type="molecule type" value="Genomic_DNA"/>
</dbReference>
<comment type="subcellular location">
    <subcellularLocation>
        <location evidence="1">Membrane</location>
        <topology evidence="1">Multi-pass membrane protein</topology>
    </subcellularLocation>
</comment>
<dbReference type="PANTHER" id="PTHR22777">
    <property type="entry name" value="HEMOLYSIN-RELATED"/>
    <property type="match status" value="1"/>
</dbReference>
<dbReference type="Pfam" id="PF01595">
    <property type="entry name" value="CNNM"/>
    <property type="match status" value="1"/>
</dbReference>
<feature type="domain" description="CNNM transmembrane" evidence="11">
    <location>
        <begin position="1"/>
        <end position="176"/>
    </location>
</feature>
<keyword evidence="6 8" id="KW-0472">Membrane</keyword>
<comment type="caution">
    <text evidence="12">The sequence shown here is derived from an EMBL/GenBank/DDBJ whole genome shotgun (WGS) entry which is preliminary data.</text>
</comment>
<evidence type="ECO:0000256" key="3">
    <source>
        <dbReference type="ARBA" id="ARBA00022737"/>
    </source>
</evidence>
<organism evidence="12 13">
    <name type="scientific">Pseudoalteromonas qingdaonensis</name>
    <dbReference type="NCBI Taxonomy" id="3131913"/>
    <lineage>
        <taxon>Bacteria</taxon>
        <taxon>Pseudomonadati</taxon>
        <taxon>Pseudomonadota</taxon>
        <taxon>Gammaproteobacteria</taxon>
        <taxon>Alteromonadales</taxon>
        <taxon>Pseudoalteromonadaceae</taxon>
        <taxon>Pseudoalteromonas</taxon>
    </lineage>
</organism>
<evidence type="ECO:0000259" key="11">
    <source>
        <dbReference type="PROSITE" id="PS51846"/>
    </source>
</evidence>
<evidence type="ECO:0000256" key="4">
    <source>
        <dbReference type="ARBA" id="ARBA00022989"/>
    </source>
</evidence>